<comment type="subcellular location">
    <subcellularLocation>
        <location evidence="1">Nucleus</location>
    </subcellularLocation>
</comment>
<dbReference type="eggNOG" id="KOG4785">
    <property type="taxonomic scope" value="Eukaryota"/>
</dbReference>
<dbReference type="AlphaFoldDB" id="G0PBW9"/>
<keyword evidence="5" id="KW-1185">Reference proteome</keyword>
<proteinExistence type="inferred from homology"/>
<dbReference type="Pfam" id="PF02312">
    <property type="entry name" value="CBF_beta"/>
    <property type="match status" value="1"/>
</dbReference>
<dbReference type="OrthoDB" id="5789213at2759"/>
<dbReference type="Gene3D" id="2.40.250.10">
    <property type="entry name" value="Core binding factor, beta subunit"/>
    <property type="match status" value="1"/>
</dbReference>
<dbReference type="FunCoup" id="G0PBW9">
    <property type="interactions" value="1709"/>
</dbReference>
<comment type="similarity">
    <text evidence="3">Belongs to the CBF-beta family.</text>
</comment>
<dbReference type="STRING" id="135651.G0PBW9"/>
<dbReference type="HOGENOM" id="CLU_1697071_0_0_1"/>
<sequence length="160" mass="19037">MKRTTTDQQTSFQTDYFLNQLSHFTEAKFSLFEHAPLNERRDRFRNHVEREEMPLTFCRMGINIPVKLEWYQTMGNEISFRSRPFVFNGIWVKVIGTMNSETLEGRVRFERFQRETKKSGVHVILNNNSTESVKIPEMEEEPIGMTDEEIRLLREEGLNI</sequence>
<dbReference type="InterPro" id="IPR003417">
    <property type="entry name" value="CBF_beta"/>
</dbReference>
<evidence type="ECO:0000256" key="1">
    <source>
        <dbReference type="ARBA" id="ARBA00004123"/>
    </source>
</evidence>
<dbReference type="SUPFAM" id="SSF50723">
    <property type="entry name" value="Core binding factor beta, CBF"/>
    <property type="match status" value="1"/>
</dbReference>
<dbReference type="InterPro" id="IPR036552">
    <property type="entry name" value="CBF_bsu_sf"/>
</dbReference>
<evidence type="ECO:0000313" key="5">
    <source>
        <dbReference type="Proteomes" id="UP000008068"/>
    </source>
</evidence>
<reference evidence="5" key="1">
    <citation type="submission" date="2011-07" db="EMBL/GenBank/DDBJ databases">
        <authorList>
            <consortium name="Caenorhabditis brenneri Sequencing and Analysis Consortium"/>
            <person name="Wilson R.K."/>
        </authorList>
    </citation>
    <scope>NUCLEOTIDE SEQUENCE [LARGE SCALE GENOMIC DNA]</scope>
    <source>
        <strain evidence="5">PB2801</strain>
    </source>
</reference>
<name>G0PBW9_CAEBE</name>
<organism evidence="5">
    <name type="scientific">Caenorhabditis brenneri</name>
    <name type="common">Nematode worm</name>
    <dbReference type="NCBI Taxonomy" id="135651"/>
    <lineage>
        <taxon>Eukaryota</taxon>
        <taxon>Metazoa</taxon>
        <taxon>Ecdysozoa</taxon>
        <taxon>Nematoda</taxon>
        <taxon>Chromadorea</taxon>
        <taxon>Rhabditida</taxon>
        <taxon>Rhabditina</taxon>
        <taxon>Rhabditomorpha</taxon>
        <taxon>Rhabditoidea</taxon>
        <taxon>Rhabditidae</taxon>
        <taxon>Peloderinae</taxon>
        <taxon>Caenorhabditis</taxon>
    </lineage>
</organism>
<dbReference type="OMA" id="FESKMIF"/>
<dbReference type="EMBL" id="GL380222">
    <property type="protein sequence ID" value="EGT50707.1"/>
    <property type="molecule type" value="Genomic_DNA"/>
</dbReference>
<dbReference type="InParanoid" id="G0PBW9"/>
<dbReference type="PANTHER" id="PTHR10276">
    <property type="entry name" value="CORE-BINDING FACTOR, BETA SUBUNIT"/>
    <property type="match status" value="1"/>
</dbReference>
<keyword evidence="2" id="KW-0539">Nucleus</keyword>
<dbReference type="GO" id="GO:0016513">
    <property type="term" value="C:core-binding factor complex"/>
    <property type="evidence" value="ECO:0007669"/>
    <property type="project" value="TreeGrafter"/>
</dbReference>
<evidence type="ECO:0000256" key="2">
    <source>
        <dbReference type="ARBA" id="ARBA00023242"/>
    </source>
</evidence>
<dbReference type="GO" id="GO:0043565">
    <property type="term" value="F:sequence-specific DNA binding"/>
    <property type="evidence" value="ECO:0007669"/>
    <property type="project" value="TreeGrafter"/>
</dbReference>
<dbReference type="Proteomes" id="UP000008068">
    <property type="component" value="Unassembled WGS sequence"/>
</dbReference>
<evidence type="ECO:0000313" key="4">
    <source>
        <dbReference type="EMBL" id="EGT50707.1"/>
    </source>
</evidence>
<protein>
    <submittedName>
        <fullName evidence="4">Uncharacterized protein</fullName>
    </submittedName>
</protein>
<accession>G0PBW9</accession>
<gene>
    <name evidence="4" type="ORF">CAEBREN_07058</name>
</gene>
<dbReference type="PANTHER" id="PTHR10276:SF3">
    <property type="entry name" value="CORE-BINDING FACTOR SUBUNIT BETA"/>
    <property type="match status" value="1"/>
</dbReference>
<dbReference type="GO" id="GO:0003713">
    <property type="term" value="F:transcription coactivator activity"/>
    <property type="evidence" value="ECO:0007669"/>
    <property type="project" value="InterPro"/>
</dbReference>
<dbReference type="GO" id="GO:0006357">
    <property type="term" value="P:regulation of transcription by RNA polymerase II"/>
    <property type="evidence" value="ECO:0007669"/>
    <property type="project" value="TreeGrafter"/>
</dbReference>
<evidence type="ECO:0000256" key="3">
    <source>
        <dbReference type="ARBA" id="ARBA00025734"/>
    </source>
</evidence>